<comment type="caution">
    <text evidence="8">The sequence shown here is derived from an EMBL/GenBank/DDBJ whole genome shotgun (WGS) entry which is preliminary data.</text>
</comment>
<dbReference type="PANTHER" id="PTHR11742:SF103">
    <property type="entry name" value="ENDOPLASMIC RETICULUM MANNOSIDASE MNL2-RELATED"/>
    <property type="match status" value="1"/>
</dbReference>
<evidence type="ECO:0000256" key="5">
    <source>
        <dbReference type="ARBA" id="ARBA00023157"/>
    </source>
</evidence>
<gene>
    <name evidence="8" type="ORF">ABVK25_002194</name>
</gene>
<dbReference type="Pfam" id="PF01532">
    <property type="entry name" value="Glyco_hydro_47"/>
    <property type="match status" value="1"/>
</dbReference>
<comment type="similarity">
    <text evidence="3 6">Belongs to the glycosyl hydrolase 47 family.</text>
</comment>
<dbReference type="PANTHER" id="PTHR11742">
    <property type="entry name" value="MANNOSYL-OLIGOSACCHARIDE ALPHA-1,2-MANNOSIDASE-RELATED"/>
    <property type="match status" value="1"/>
</dbReference>
<feature type="region of interest" description="Disordered" evidence="7">
    <location>
        <begin position="45"/>
        <end position="176"/>
    </location>
</feature>
<keyword evidence="5" id="KW-1015">Disulfide bond</keyword>
<dbReference type="EC" id="3.2.1.-" evidence="6"/>
<feature type="compositionally biased region" description="Polar residues" evidence="7">
    <location>
        <begin position="735"/>
        <end position="761"/>
    </location>
</feature>
<feature type="compositionally biased region" description="Basic and acidic residues" evidence="7">
    <location>
        <begin position="771"/>
        <end position="788"/>
    </location>
</feature>
<dbReference type="SUPFAM" id="SSF48225">
    <property type="entry name" value="Seven-hairpin glycosidases"/>
    <property type="match status" value="1"/>
</dbReference>
<sequence length="1032" mass="113359">MFRMRRYRVFIVFAVITIGALHHFTNIANLESAGAASVEGLKNLGQKVESSSPPPASEPKGKDTTNNKDVDAPIAVASLADSETPKSTAPIVRESEVLPTPTSLTKAPVKESVEDAEDESPVKTPVKEGAWDAEDESTRNHRFPSLAKTTAAVGSESANKTTKPHSGPADPIVNPGGGEGRLEIIAETGIPKIHWSQQPEHFPVPTENIIQLPTGKPKAIPTIQYVFKAESADDKAAREEKQDKIRKVFLFSWAGYKKKAWSQDELSPISGRYRNPFNGWGATLVDSLDTLWMMGLKDEFEEAVEAVRAIDFTTSARNDIPLFETVIRYLGGLVAAYDISDGAHRIILDKAVELADILMGAFDTPNRMPMTFYLWKPTFASQPHRAKTRVVLAELGSLSVEFTRLAQITKEAKYYDAVARITNELDIWQNNTKMPGLWPQQVDASGCKKPDMNTQSNYDYTASYEAPESQSPTLMDGGPAKTAAIAKNVTAGTNVGARSPTSPAKDAIKKRQVEVVDEPNQKSTPKPPGCEPQGLASPPFTVSEDFGIGGQADSTYEYLPKEYILLGGLEEKYRTMYEAVAETTAKNLLFRPMIHDEKRHVLHAGHARVDNQDSPIRLTPEGTHLTCFVGGMYALGAKVFSREDDMDIAKKLTDGCVWAYESTATGIMPESYLVVPCPDPIDCPWNETLYHEKLDPYAHVREQQRLQQQESVLEDEKKVALQESQEKAAQAEPVKSTSTGESIDSQPGDSEATANDSQTSKQKADQAIGKPVEDKVVEPEQEKADKAVSKPTEGTSTKPDSDVSEEDAEISSLKPVEGAAPPKPLVKRQLGDVGETRESFFAANPEAQAIEVAKVAGNGPVFEKSTTEQHLETQGLLPNKANQGLLPTHANGTSKPEVYTPPPIPTHEEFAKARIRDERLPEGMTKVTGASYLLRPEAIESVFIMYRATGDIYWREKGWEMFKAVEKHTNGTYGAGAISDVTSEKPSVLDEMESFWLAETLKYFYLLFADPSQVSLDDYVLNTEAHAFKRPK</sequence>
<feature type="region of interest" description="Disordered" evidence="7">
    <location>
        <begin position="877"/>
        <end position="905"/>
    </location>
</feature>
<name>A0ABR4BJE9_9LECA</name>
<feature type="compositionally biased region" description="Basic and acidic residues" evidence="7">
    <location>
        <begin position="59"/>
        <end position="71"/>
    </location>
</feature>
<comment type="pathway">
    <text evidence="2">Protein modification; protein glycosylation.</text>
</comment>
<accession>A0ABR4BJE9</accession>
<dbReference type="EMBL" id="JBHFEH010000004">
    <property type="protein sequence ID" value="KAL2057810.1"/>
    <property type="molecule type" value="Genomic_DNA"/>
</dbReference>
<organism evidence="8 9">
    <name type="scientific">Lepraria finkii</name>
    <dbReference type="NCBI Taxonomy" id="1340010"/>
    <lineage>
        <taxon>Eukaryota</taxon>
        <taxon>Fungi</taxon>
        <taxon>Dikarya</taxon>
        <taxon>Ascomycota</taxon>
        <taxon>Pezizomycotina</taxon>
        <taxon>Lecanoromycetes</taxon>
        <taxon>OSLEUM clade</taxon>
        <taxon>Lecanoromycetidae</taxon>
        <taxon>Lecanorales</taxon>
        <taxon>Lecanorineae</taxon>
        <taxon>Stereocaulaceae</taxon>
        <taxon>Lepraria</taxon>
    </lineage>
</organism>
<evidence type="ECO:0000313" key="8">
    <source>
        <dbReference type="EMBL" id="KAL2057810.1"/>
    </source>
</evidence>
<keyword evidence="6" id="KW-0326">Glycosidase</keyword>
<dbReference type="InterPro" id="IPR050749">
    <property type="entry name" value="Glycosyl_Hydrolase_47"/>
</dbReference>
<evidence type="ECO:0000256" key="3">
    <source>
        <dbReference type="ARBA" id="ARBA00007658"/>
    </source>
</evidence>
<reference evidence="8 9" key="1">
    <citation type="submission" date="2024-09" db="EMBL/GenBank/DDBJ databases">
        <title>Rethinking Asexuality: The Enigmatic Case of Functional Sexual Genes in Lepraria (Stereocaulaceae).</title>
        <authorList>
            <person name="Doellman M."/>
            <person name="Sun Y."/>
            <person name="Barcenas-Pena A."/>
            <person name="Lumbsch H.T."/>
            <person name="Grewe F."/>
        </authorList>
    </citation>
    <scope>NUCLEOTIDE SEQUENCE [LARGE SCALE GENOMIC DNA]</scope>
    <source>
        <strain evidence="8 9">Grewe 0041</strain>
    </source>
</reference>
<dbReference type="InterPro" id="IPR036026">
    <property type="entry name" value="Seven-hairpin_glycosidases"/>
</dbReference>
<evidence type="ECO:0000256" key="1">
    <source>
        <dbReference type="ARBA" id="ARBA00001913"/>
    </source>
</evidence>
<evidence type="ECO:0000313" key="9">
    <source>
        <dbReference type="Proteomes" id="UP001590951"/>
    </source>
</evidence>
<protein>
    <recommendedName>
        <fullName evidence="6">alpha-1,2-Mannosidase</fullName>
        <ecNumber evidence="6">3.2.1.-</ecNumber>
    </recommendedName>
</protein>
<evidence type="ECO:0000256" key="4">
    <source>
        <dbReference type="ARBA" id="ARBA00022801"/>
    </source>
</evidence>
<feature type="compositionally biased region" description="Basic and acidic residues" evidence="7">
    <location>
        <begin position="716"/>
        <end position="726"/>
    </location>
</feature>
<evidence type="ECO:0000256" key="7">
    <source>
        <dbReference type="SAM" id="MobiDB-lite"/>
    </source>
</evidence>
<comment type="cofactor">
    <cofactor evidence="1">
        <name>Ca(2+)</name>
        <dbReference type="ChEBI" id="CHEBI:29108"/>
    </cofactor>
</comment>
<dbReference type="Gene3D" id="1.50.10.10">
    <property type="match status" value="3"/>
</dbReference>
<feature type="region of interest" description="Disordered" evidence="7">
    <location>
        <begin position="716"/>
        <end position="826"/>
    </location>
</feature>
<dbReference type="InterPro" id="IPR012341">
    <property type="entry name" value="6hp_glycosidase-like_sf"/>
</dbReference>
<dbReference type="InterPro" id="IPR001382">
    <property type="entry name" value="Glyco_hydro_47"/>
</dbReference>
<evidence type="ECO:0000256" key="2">
    <source>
        <dbReference type="ARBA" id="ARBA00004922"/>
    </source>
</evidence>
<dbReference type="PRINTS" id="PR00747">
    <property type="entry name" value="GLYHDRLASE47"/>
</dbReference>
<evidence type="ECO:0000256" key="6">
    <source>
        <dbReference type="RuleBase" id="RU361193"/>
    </source>
</evidence>
<dbReference type="Proteomes" id="UP001590951">
    <property type="component" value="Unassembled WGS sequence"/>
</dbReference>
<proteinExistence type="inferred from homology"/>
<keyword evidence="4 6" id="KW-0378">Hydrolase</keyword>
<feature type="region of interest" description="Disordered" evidence="7">
    <location>
        <begin position="493"/>
        <end position="541"/>
    </location>
</feature>
<keyword evidence="9" id="KW-1185">Reference proteome</keyword>